<dbReference type="InterPro" id="IPR012338">
    <property type="entry name" value="Beta-lactam/transpept-like"/>
</dbReference>
<dbReference type="SUPFAM" id="SSF56601">
    <property type="entry name" value="beta-lactamase/transpeptidase-like"/>
    <property type="match status" value="1"/>
</dbReference>
<dbReference type="InterPro" id="IPR050789">
    <property type="entry name" value="Diverse_Enzym_Activities"/>
</dbReference>
<keyword evidence="4" id="KW-1185">Reference proteome</keyword>
<dbReference type="PANTHER" id="PTHR43283:SF11">
    <property type="entry name" value="BETA-LACTAMASE-RELATED DOMAIN-CONTAINING PROTEIN"/>
    <property type="match status" value="1"/>
</dbReference>
<evidence type="ECO:0000256" key="1">
    <source>
        <dbReference type="ARBA" id="ARBA00022801"/>
    </source>
</evidence>
<organism evidence="3 4">
    <name type="scientific">Thermoanaerobacter mathranii subsp. mathranii (strain DSM 11426 / CCUG 53645 / CIP 108742 / A3)</name>
    <dbReference type="NCBI Taxonomy" id="583358"/>
    <lineage>
        <taxon>Bacteria</taxon>
        <taxon>Bacillati</taxon>
        <taxon>Bacillota</taxon>
        <taxon>Clostridia</taxon>
        <taxon>Thermoanaerobacterales</taxon>
        <taxon>Thermoanaerobacteraceae</taxon>
        <taxon>Thermoanaerobacter</taxon>
    </lineage>
</organism>
<dbReference type="Pfam" id="PF00144">
    <property type="entry name" value="Beta-lactamase"/>
    <property type="match status" value="1"/>
</dbReference>
<accession>A0ABM5LMV6</accession>
<dbReference type="RefSeq" id="WP_013149694.1">
    <property type="nucleotide sequence ID" value="NC_014209.1"/>
</dbReference>
<name>A0ABM5LMV6_THEM3</name>
<dbReference type="Proteomes" id="UP000002064">
    <property type="component" value="Chromosome"/>
</dbReference>
<sequence length="355" mass="40184">MVFDNNRLDEAFNLIDKGIEDGAFPCAAVAVGNKSDFLKIAVKGNKRIVPYKEMLNRTSLFDLASLTKVVATTTLLMLMIEKGFISVYDKVCEYISSFNEKSKDRITIFQLLTHTSGLPAYIPFYKICRDYDDAIDYICKEVELRETKEVEYSDLNFILLGKILETVGGDKLDKLCKKEIFDPLDMRNTLFNPGNRDVVPTEIDKESGEVICGVCHDENARFFGGISGHAGLFSTIDDLVKFAKMLVNYGEIKNEIFLFYPLFKRMITNYTESLSENRGWGWVIKGNTAAGGDLFSKKAFGHTGFTGTSLWVDPEYGVYIILLTNRVHPTRENVKIIRFRRLFHNAVLASLDGRS</sequence>
<reference evidence="3 4" key="1">
    <citation type="submission" date="2010-05" db="EMBL/GenBank/DDBJ databases">
        <title>Complete sequence of Thermoanaerobacter mathranii subsp. mathranii mathranii str. A3.</title>
        <authorList>
            <consortium name="US DOE Joint Genome Institute"/>
            <person name="Lucas S."/>
            <person name="Copeland A."/>
            <person name="Lapidus A."/>
            <person name="Cheng J.-F."/>
            <person name="Bruce D."/>
            <person name="Goodwin L."/>
            <person name="Pitluck S."/>
            <person name="Held B."/>
            <person name="Detter J.C."/>
            <person name="Han C."/>
            <person name="Tapia R."/>
            <person name="Land M."/>
            <person name="Hauser L."/>
            <person name="Kyrpides N."/>
            <person name="Mikhailova N."/>
            <person name="Zhou J."/>
            <person name="Hemme C."/>
            <person name="Woyke T."/>
        </authorList>
    </citation>
    <scope>NUCLEOTIDE SEQUENCE [LARGE SCALE GENOMIC DNA]</scope>
    <source>
        <strain evidence="3 4">A3</strain>
    </source>
</reference>
<gene>
    <name evidence="3" type="ordered locus">Tmath_0273</name>
</gene>
<dbReference type="PANTHER" id="PTHR43283">
    <property type="entry name" value="BETA-LACTAMASE-RELATED"/>
    <property type="match status" value="1"/>
</dbReference>
<evidence type="ECO:0000313" key="3">
    <source>
        <dbReference type="EMBL" id="ADH60055.1"/>
    </source>
</evidence>
<dbReference type="Gene3D" id="3.40.710.10">
    <property type="entry name" value="DD-peptidase/beta-lactamase superfamily"/>
    <property type="match status" value="1"/>
</dbReference>
<proteinExistence type="predicted"/>
<dbReference type="EMBL" id="CP002032">
    <property type="protein sequence ID" value="ADH60055.1"/>
    <property type="molecule type" value="Genomic_DNA"/>
</dbReference>
<protein>
    <submittedName>
        <fullName evidence="3">Beta-lactamase</fullName>
    </submittedName>
</protein>
<evidence type="ECO:0000259" key="2">
    <source>
        <dbReference type="Pfam" id="PF00144"/>
    </source>
</evidence>
<evidence type="ECO:0000313" key="4">
    <source>
        <dbReference type="Proteomes" id="UP000002064"/>
    </source>
</evidence>
<feature type="domain" description="Beta-lactamase-related" evidence="2">
    <location>
        <begin position="13"/>
        <end position="341"/>
    </location>
</feature>
<keyword evidence="1" id="KW-0378">Hydrolase</keyword>
<dbReference type="InterPro" id="IPR001466">
    <property type="entry name" value="Beta-lactam-related"/>
</dbReference>